<keyword evidence="2" id="KW-0732">Signal</keyword>
<reference evidence="3" key="1">
    <citation type="journal article" date="2018" name="PLoS Negl. Trop. Dis.">
        <title>Sialome diversity of ticks revealed by RNAseq of single tick salivary glands.</title>
        <authorList>
            <person name="Perner J."/>
            <person name="Kropackova S."/>
            <person name="Kopacek P."/>
            <person name="Ribeiro J.M."/>
        </authorList>
    </citation>
    <scope>NUCLEOTIDE SEQUENCE</scope>
    <source>
        <strain evidence="3">Siblings of single egg batch collected in Ceske Budejovice</strain>
        <tissue evidence="3">Salivary glands</tissue>
    </source>
</reference>
<feature type="signal peptide" evidence="2">
    <location>
        <begin position="1"/>
        <end position="26"/>
    </location>
</feature>
<feature type="region of interest" description="Disordered" evidence="1">
    <location>
        <begin position="98"/>
        <end position="118"/>
    </location>
</feature>
<protein>
    <recommendedName>
        <fullName evidence="4">Secreted protein</fullName>
    </recommendedName>
</protein>
<feature type="compositionally biased region" description="Basic and acidic residues" evidence="1">
    <location>
        <begin position="100"/>
        <end position="111"/>
    </location>
</feature>
<sequence length="155" mass="18107">MLAMRRLTPHWFTACLHLELAHMLLCLITRFERNANECLQSLRLTLSLTAPFVDPATQLRQYGSGHLRARLSERERADFLSPKEPRLTRSLKERLKKMRLAPERPSHRSEPVSRSNVPVHFSELSRSEPLTEVSRFAHLYGQYKEVSSRALKFIR</sequence>
<evidence type="ECO:0000313" key="3">
    <source>
        <dbReference type="EMBL" id="JAR89088.1"/>
    </source>
</evidence>
<dbReference type="EMBL" id="GEGO01006316">
    <property type="protein sequence ID" value="JAR89088.1"/>
    <property type="molecule type" value="Transcribed_RNA"/>
</dbReference>
<feature type="chain" id="PRO_5007542303" description="Secreted protein" evidence="2">
    <location>
        <begin position="27"/>
        <end position="155"/>
    </location>
</feature>
<dbReference type="AlphaFoldDB" id="A0A147BED1"/>
<organism evidence="3">
    <name type="scientific">Ixodes ricinus</name>
    <name type="common">Common tick</name>
    <name type="synonym">Acarus ricinus</name>
    <dbReference type="NCBI Taxonomy" id="34613"/>
    <lineage>
        <taxon>Eukaryota</taxon>
        <taxon>Metazoa</taxon>
        <taxon>Ecdysozoa</taxon>
        <taxon>Arthropoda</taxon>
        <taxon>Chelicerata</taxon>
        <taxon>Arachnida</taxon>
        <taxon>Acari</taxon>
        <taxon>Parasitiformes</taxon>
        <taxon>Ixodida</taxon>
        <taxon>Ixodoidea</taxon>
        <taxon>Ixodidae</taxon>
        <taxon>Ixodinae</taxon>
        <taxon>Ixodes</taxon>
    </lineage>
</organism>
<name>A0A147BED1_IXORI</name>
<accession>A0A147BED1</accession>
<evidence type="ECO:0000256" key="1">
    <source>
        <dbReference type="SAM" id="MobiDB-lite"/>
    </source>
</evidence>
<proteinExistence type="predicted"/>
<evidence type="ECO:0008006" key="4">
    <source>
        <dbReference type="Google" id="ProtNLM"/>
    </source>
</evidence>
<evidence type="ECO:0000256" key="2">
    <source>
        <dbReference type="SAM" id="SignalP"/>
    </source>
</evidence>